<name>A0A0Q0YDN9_9CORY</name>
<feature type="region of interest" description="Disordered" evidence="1">
    <location>
        <begin position="1"/>
        <end position="21"/>
    </location>
</feature>
<sequence>MSSGKNHVSEVWRAGREAARSTGEVIGELSEHLRQPEERGRHALHEEKVVDHLRGPAQDFADQRSVDSLKEGAGRVVGATGEALGSLVGRVGRAAASTRNSEAAAQAGRAFQRVGETVNKAAREAMGVRDKGDKSQDIIDGEVLSETIHEEENRRD</sequence>
<dbReference type="STRING" id="1544416.Cocul_01242"/>
<dbReference type="EMBL" id="LKST01000002">
    <property type="protein sequence ID" value="KQB84441.1"/>
    <property type="molecule type" value="Genomic_DNA"/>
</dbReference>
<dbReference type="RefSeq" id="WP_055122369.1">
    <property type="nucleotide sequence ID" value="NZ_LKST01000002.1"/>
</dbReference>
<reference evidence="2 3" key="1">
    <citation type="submission" date="2015-10" db="EMBL/GenBank/DDBJ databases">
        <title>Corynebacteirum lowii and Corynebacterium oculi species nova, derived from human clinical disease and and emended description of Corynebacterium mastiditis.</title>
        <authorList>
            <person name="Bernard K."/>
            <person name="Pacheco A.L."/>
            <person name="Mcdougall C."/>
            <person name="Burtx T."/>
            <person name="Weibe D."/>
            <person name="Tyler S."/>
            <person name="Olson A.B."/>
            <person name="Cnockaert M."/>
            <person name="Eguchi H."/>
            <person name="Kuwahara T."/>
            <person name="Nakayama-Imaohji H."/>
            <person name="Boudewijins M."/>
            <person name="Van Hoecke F."/>
            <person name="Bernier A.-M."/>
            <person name="Vandamme P."/>
        </authorList>
    </citation>
    <scope>NUCLEOTIDE SEQUENCE [LARGE SCALE GENOMIC DNA]</scope>
    <source>
        <strain evidence="2 3">NML 130210</strain>
    </source>
</reference>
<proteinExistence type="predicted"/>
<comment type="caution">
    <text evidence="2">The sequence shown here is derived from an EMBL/GenBank/DDBJ whole genome shotgun (WGS) entry which is preliminary data.</text>
</comment>
<dbReference type="OrthoDB" id="4410429at2"/>
<protein>
    <submittedName>
        <fullName evidence="2">Uncharacterized protein</fullName>
    </submittedName>
</protein>
<dbReference type="Proteomes" id="UP000050517">
    <property type="component" value="Unassembled WGS sequence"/>
</dbReference>
<evidence type="ECO:0000313" key="2">
    <source>
        <dbReference type="EMBL" id="KQB84441.1"/>
    </source>
</evidence>
<organism evidence="2 3">
    <name type="scientific">Corynebacterium oculi</name>
    <dbReference type="NCBI Taxonomy" id="1544416"/>
    <lineage>
        <taxon>Bacteria</taxon>
        <taxon>Bacillati</taxon>
        <taxon>Actinomycetota</taxon>
        <taxon>Actinomycetes</taxon>
        <taxon>Mycobacteriales</taxon>
        <taxon>Corynebacteriaceae</taxon>
        <taxon>Corynebacterium</taxon>
    </lineage>
</organism>
<gene>
    <name evidence="2" type="ORF">Cocul_01242</name>
</gene>
<feature type="compositionally biased region" description="Basic and acidic residues" evidence="1">
    <location>
        <begin position="7"/>
        <end position="19"/>
    </location>
</feature>
<evidence type="ECO:0000256" key="1">
    <source>
        <dbReference type="SAM" id="MobiDB-lite"/>
    </source>
</evidence>
<accession>A0A0Q0YDN9</accession>
<evidence type="ECO:0000313" key="3">
    <source>
        <dbReference type="Proteomes" id="UP000050517"/>
    </source>
</evidence>
<dbReference type="PATRIC" id="fig|1544416.3.peg.1247"/>
<keyword evidence="3" id="KW-1185">Reference proteome</keyword>
<dbReference type="AlphaFoldDB" id="A0A0Q0YDN9"/>